<feature type="coiled-coil region" evidence="1">
    <location>
        <begin position="586"/>
        <end position="620"/>
    </location>
</feature>
<proteinExistence type="predicted"/>
<feature type="compositionally biased region" description="Polar residues" evidence="2">
    <location>
        <begin position="109"/>
        <end position="136"/>
    </location>
</feature>
<accession>A0A0D2PBX6</accession>
<dbReference type="STRING" id="945553.A0A0D2PBX6"/>
<feature type="compositionally biased region" description="Basic and acidic residues" evidence="2">
    <location>
        <begin position="183"/>
        <end position="193"/>
    </location>
</feature>
<dbReference type="OMA" id="HNTTHLF"/>
<gene>
    <name evidence="3" type="ORF">HYPSUDRAFT_199303</name>
</gene>
<dbReference type="OrthoDB" id="3203770at2759"/>
<protein>
    <submittedName>
        <fullName evidence="3">Uncharacterized protein</fullName>
    </submittedName>
</protein>
<feature type="compositionally biased region" description="Basic and acidic residues" evidence="2">
    <location>
        <begin position="35"/>
        <end position="54"/>
    </location>
</feature>
<keyword evidence="1" id="KW-0175">Coiled coil</keyword>
<feature type="compositionally biased region" description="Acidic residues" evidence="2">
    <location>
        <begin position="367"/>
        <end position="376"/>
    </location>
</feature>
<dbReference type="EMBL" id="KN817529">
    <property type="protein sequence ID" value="KJA26076.1"/>
    <property type="molecule type" value="Genomic_DNA"/>
</dbReference>
<evidence type="ECO:0000256" key="1">
    <source>
        <dbReference type="SAM" id="Coils"/>
    </source>
</evidence>
<feature type="compositionally biased region" description="Polar residues" evidence="2">
    <location>
        <begin position="270"/>
        <end position="282"/>
    </location>
</feature>
<feature type="compositionally biased region" description="Polar residues" evidence="2">
    <location>
        <begin position="307"/>
        <end position="325"/>
    </location>
</feature>
<feature type="region of interest" description="Disordered" evidence="2">
    <location>
        <begin position="499"/>
        <end position="523"/>
    </location>
</feature>
<keyword evidence="4" id="KW-1185">Reference proteome</keyword>
<dbReference type="Proteomes" id="UP000054270">
    <property type="component" value="Unassembled WGS sequence"/>
</dbReference>
<sequence length="736" mass="76970">MSADSPKIKPTRSSLRQSLNLASVGKALGFAPDASRSDAGKDLKNAKKTKETASRRNSTLHMLPAQPAPPRNSMGDSKPPSQRTATPEARSATRRRVSASHSRPAAGSSDEQSATPSNKTAEAISPQQPVTLSGKVSTLRPRSANATSASALPKYRPKSVIVEHSAKPPSPALVRTSTRRRLSTSDDEKKESQNRPVIAVTSPAEKSERPISPLPHRAALKANLTNSLNVSPHSSPTKPKFPVPGSAKASSPSRPSKIVKTSAAGPRPLSSGSTSAPSQATVPKSSTPKGSTPKTSGLKAKLGLSGRSGTVTPSNGKHSPLSRDTPSPLAHRTRPGSTKSMTSSSGGTSTSASVSGAGNMSHISEANSEDEDDEDVELLLAPVAVLGAPTPAMPRIQPGRKRLVPQTPTRVNLPSRAEMSYTSPFPVASAGNSTSSTNQNSTAPSTSSLRLRVPPRVANEKAMRGSIMSWEQLANETSVTLGEDEFGRMLSDIPAPFRSGAASPSLSSQVSIGPSGSGFASSPGSPLLLSTGLDSPGGYGSISQVLLPDVTPSPAPYMHSASARFSLSPDASAQDASSATMLRLQLAAAEHAARERLAQVQALEEELHELTRASERQAEEAAAQVAYMEAQWRAGEAGARPRAAAELDARLHEMRITHDGELKDAVARAWTDAESLCARAIEQEKHRGALHATARLAESSWGAVRSSCEAELDVVRDDRAVLALLLGQLDQLACAF</sequence>
<feature type="compositionally biased region" description="Low complexity" evidence="2">
    <location>
        <begin position="336"/>
        <end position="356"/>
    </location>
</feature>
<evidence type="ECO:0000256" key="2">
    <source>
        <dbReference type="SAM" id="MobiDB-lite"/>
    </source>
</evidence>
<feature type="compositionally biased region" description="Low complexity" evidence="2">
    <location>
        <begin position="283"/>
        <end position="297"/>
    </location>
</feature>
<feature type="compositionally biased region" description="Polar residues" evidence="2">
    <location>
        <begin position="502"/>
        <end position="512"/>
    </location>
</feature>
<name>A0A0D2PBX6_HYPSF</name>
<feature type="compositionally biased region" description="Low complexity" evidence="2">
    <location>
        <begin position="246"/>
        <end position="256"/>
    </location>
</feature>
<evidence type="ECO:0000313" key="3">
    <source>
        <dbReference type="EMBL" id="KJA26076.1"/>
    </source>
</evidence>
<reference evidence="4" key="1">
    <citation type="submission" date="2014-04" db="EMBL/GenBank/DDBJ databases">
        <title>Evolutionary Origins and Diversification of the Mycorrhizal Mutualists.</title>
        <authorList>
            <consortium name="DOE Joint Genome Institute"/>
            <consortium name="Mycorrhizal Genomics Consortium"/>
            <person name="Kohler A."/>
            <person name="Kuo A."/>
            <person name="Nagy L.G."/>
            <person name="Floudas D."/>
            <person name="Copeland A."/>
            <person name="Barry K.W."/>
            <person name="Cichocki N."/>
            <person name="Veneault-Fourrey C."/>
            <person name="LaButti K."/>
            <person name="Lindquist E.A."/>
            <person name="Lipzen A."/>
            <person name="Lundell T."/>
            <person name="Morin E."/>
            <person name="Murat C."/>
            <person name="Riley R."/>
            <person name="Ohm R."/>
            <person name="Sun H."/>
            <person name="Tunlid A."/>
            <person name="Henrissat B."/>
            <person name="Grigoriev I.V."/>
            <person name="Hibbett D.S."/>
            <person name="Martin F."/>
        </authorList>
    </citation>
    <scope>NUCLEOTIDE SEQUENCE [LARGE SCALE GENOMIC DNA]</scope>
    <source>
        <strain evidence="4">FD-334 SS-4</strain>
    </source>
</reference>
<organism evidence="3 4">
    <name type="scientific">Hypholoma sublateritium (strain FD-334 SS-4)</name>
    <dbReference type="NCBI Taxonomy" id="945553"/>
    <lineage>
        <taxon>Eukaryota</taxon>
        <taxon>Fungi</taxon>
        <taxon>Dikarya</taxon>
        <taxon>Basidiomycota</taxon>
        <taxon>Agaricomycotina</taxon>
        <taxon>Agaricomycetes</taxon>
        <taxon>Agaricomycetidae</taxon>
        <taxon>Agaricales</taxon>
        <taxon>Agaricineae</taxon>
        <taxon>Strophariaceae</taxon>
        <taxon>Hypholoma</taxon>
    </lineage>
</organism>
<feature type="region of interest" description="Disordered" evidence="2">
    <location>
        <begin position="389"/>
        <end position="453"/>
    </location>
</feature>
<feature type="compositionally biased region" description="Polar residues" evidence="2">
    <location>
        <begin position="223"/>
        <end position="237"/>
    </location>
</feature>
<feature type="compositionally biased region" description="Low complexity" evidence="2">
    <location>
        <begin position="513"/>
        <end position="523"/>
    </location>
</feature>
<feature type="region of interest" description="Disordered" evidence="2">
    <location>
        <begin position="28"/>
        <end position="376"/>
    </location>
</feature>
<evidence type="ECO:0000313" key="4">
    <source>
        <dbReference type="Proteomes" id="UP000054270"/>
    </source>
</evidence>
<dbReference type="AlphaFoldDB" id="A0A0D2PBX6"/>
<feature type="compositionally biased region" description="Low complexity" evidence="2">
    <location>
        <begin position="428"/>
        <end position="448"/>
    </location>
</feature>